<proteinExistence type="inferred from homology"/>
<dbReference type="PRINTS" id="PR00459">
    <property type="entry name" value="ASPEROXIDASE"/>
</dbReference>
<dbReference type="PROSITE" id="PS50873">
    <property type="entry name" value="PEROXIDASE_4"/>
    <property type="match status" value="1"/>
</dbReference>
<dbReference type="EMBL" id="JBBJCI010000038">
    <property type="protein sequence ID" value="KAK7250037.1"/>
    <property type="molecule type" value="Genomic_DNA"/>
</dbReference>
<dbReference type="PRINTS" id="PR00458">
    <property type="entry name" value="PEROXIDASE"/>
</dbReference>
<keyword evidence="10" id="KW-1185">Reference proteome</keyword>
<keyword evidence="1 9" id="KW-0575">Peroxidase</keyword>
<dbReference type="SUPFAM" id="SSF48113">
    <property type="entry name" value="Heme-dependent peroxidases"/>
    <property type="match status" value="1"/>
</dbReference>
<dbReference type="PANTHER" id="PTHR31356">
    <property type="entry name" value="THYLAKOID LUMENAL 29 KDA PROTEIN, CHLOROPLASTIC-RELATED"/>
    <property type="match status" value="1"/>
</dbReference>
<comment type="caution">
    <text evidence="9">The sequence shown here is derived from an EMBL/GenBank/DDBJ whole genome shotgun (WGS) entry which is preliminary data.</text>
</comment>
<evidence type="ECO:0000256" key="3">
    <source>
        <dbReference type="ARBA" id="ARBA00022723"/>
    </source>
</evidence>
<evidence type="ECO:0000256" key="4">
    <source>
        <dbReference type="ARBA" id="ARBA00023002"/>
    </source>
</evidence>
<keyword evidence="2" id="KW-0349">Heme</keyword>
<evidence type="ECO:0000256" key="6">
    <source>
        <dbReference type="RuleBase" id="RU004241"/>
    </source>
</evidence>
<evidence type="ECO:0000313" key="9">
    <source>
        <dbReference type="EMBL" id="KAK7250037.1"/>
    </source>
</evidence>
<accession>A0ABR1GAI0</accession>
<gene>
    <name evidence="9" type="ORF">SO694_00006027</name>
</gene>
<dbReference type="GO" id="GO:0004601">
    <property type="term" value="F:peroxidase activity"/>
    <property type="evidence" value="ECO:0007669"/>
    <property type="project" value="UniProtKB-KW"/>
</dbReference>
<protein>
    <submittedName>
        <fullName evidence="9">Peroxidase</fullName>
    </submittedName>
</protein>
<keyword evidence="4" id="KW-0560">Oxidoreductase</keyword>
<dbReference type="InterPro" id="IPR002207">
    <property type="entry name" value="Peroxidase_I"/>
</dbReference>
<dbReference type="InterPro" id="IPR019794">
    <property type="entry name" value="Peroxidases_AS"/>
</dbReference>
<keyword evidence="5" id="KW-0408">Iron</keyword>
<dbReference type="Gene3D" id="1.10.520.10">
    <property type="match status" value="1"/>
</dbReference>
<feature type="domain" description="Plant heme peroxidase family profile" evidence="8">
    <location>
        <begin position="128"/>
        <end position="423"/>
    </location>
</feature>
<dbReference type="InterPro" id="IPR010255">
    <property type="entry name" value="Haem_peroxidase_sf"/>
</dbReference>
<dbReference type="Gene3D" id="1.10.420.10">
    <property type="entry name" value="Peroxidase, domain 2"/>
    <property type="match status" value="2"/>
</dbReference>
<dbReference type="InterPro" id="IPR044831">
    <property type="entry name" value="Ccp1-like"/>
</dbReference>
<evidence type="ECO:0000256" key="2">
    <source>
        <dbReference type="ARBA" id="ARBA00022617"/>
    </source>
</evidence>
<sequence length="436" mass="46622">MGAGASVPDIVTLDAALAHTGPLGIADARVTEAFGGKETLPGPRAMELLAAMQEESKHGRAAEVGTARAAVRAMLEQKEWDDGSLTPVFIRLAWHSSGTYDAATKTGGSNGAGMRFGPEAGDPENAGLDKARAFIEPLKAQFPNFSYSDLWILAAYVGLEVSGGPVIPFTAGRVDYDDETAATYPPVGRLPAAEKGIPAGCPFETCDAVGVMHGWEALAEYMRRDIFYRMGFDDREAVALLCGGHVYGRCHTDRSGYAGAWVAEMTQFSNEYAADMLEDTWTCVDHDDVWLDDIGAAELRPAPGKKQYVNRERPAGWAPKDGKALVCPFSFAKAEASLPTEPPASATRPGCPFAKAAADDAEPEKEKCASSAGGEPDNQMMLASDMVLAWDKGFRVHLEAYAEDEDALRTDFGKAFKKLTELGCPFAKEPARAPTP</sequence>
<feature type="region of interest" description="Disordered" evidence="7">
    <location>
        <begin position="339"/>
        <end position="376"/>
    </location>
</feature>
<name>A0ABR1GAI0_AURAN</name>
<dbReference type="Proteomes" id="UP001363151">
    <property type="component" value="Unassembled WGS sequence"/>
</dbReference>
<reference evidence="9 10" key="1">
    <citation type="submission" date="2024-03" db="EMBL/GenBank/DDBJ databases">
        <title>Aureococcus anophagefferens CCMP1851 and Kratosvirus quantuckense: Draft genome of a second virus-susceptible host strain in the model system.</title>
        <authorList>
            <person name="Chase E."/>
            <person name="Truchon A.R."/>
            <person name="Schepens W."/>
            <person name="Wilhelm S.W."/>
        </authorList>
    </citation>
    <scope>NUCLEOTIDE SEQUENCE [LARGE SCALE GENOMIC DNA]</scope>
    <source>
        <strain evidence="9 10">CCMP1851</strain>
    </source>
</reference>
<evidence type="ECO:0000259" key="8">
    <source>
        <dbReference type="PROSITE" id="PS50873"/>
    </source>
</evidence>
<evidence type="ECO:0000256" key="7">
    <source>
        <dbReference type="SAM" id="MobiDB-lite"/>
    </source>
</evidence>
<comment type="similarity">
    <text evidence="6">Belongs to the peroxidase family.</text>
</comment>
<evidence type="ECO:0000256" key="5">
    <source>
        <dbReference type="ARBA" id="ARBA00023004"/>
    </source>
</evidence>
<keyword evidence="3" id="KW-0479">Metal-binding</keyword>
<evidence type="ECO:0000256" key="1">
    <source>
        <dbReference type="ARBA" id="ARBA00022559"/>
    </source>
</evidence>
<dbReference type="Pfam" id="PF00141">
    <property type="entry name" value="peroxidase"/>
    <property type="match status" value="1"/>
</dbReference>
<dbReference type="InterPro" id="IPR002016">
    <property type="entry name" value="Haem_peroxidase"/>
</dbReference>
<dbReference type="PANTHER" id="PTHR31356:SF36">
    <property type="entry name" value="L-ASCORBATE PEROXIDASE 3"/>
    <property type="match status" value="1"/>
</dbReference>
<evidence type="ECO:0000313" key="10">
    <source>
        <dbReference type="Proteomes" id="UP001363151"/>
    </source>
</evidence>
<dbReference type="PROSITE" id="PS00436">
    <property type="entry name" value="PEROXIDASE_2"/>
    <property type="match status" value="1"/>
</dbReference>
<organism evidence="9 10">
    <name type="scientific">Aureococcus anophagefferens</name>
    <name type="common">Harmful bloom alga</name>
    <dbReference type="NCBI Taxonomy" id="44056"/>
    <lineage>
        <taxon>Eukaryota</taxon>
        <taxon>Sar</taxon>
        <taxon>Stramenopiles</taxon>
        <taxon>Ochrophyta</taxon>
        <taxon>Pelagophyceae</taxon>
        <taxon>Pelagomonadales</taxon>
        <taxon>Pelagomonadaceae</taxon>
        <taxon>Aureococcus</taxon>
    </lineage>
</organism>